<evidence type="ECO:0000313" key="5">
    <source>
        <dbReference type="Proteomes" id="UP000283834"/>
    </source>
</evidence>
<gene>
    <name evidence="4" type="ORF">DW243_15590</name>
    <name evidence="3" type="ORF">DWX36_12255</name>
    <name evidence="2" type="ORF">DWY88_07640</name>
</gene>
<dbReference type="EMBL" id="QRWQ01000012">
    <property type="protein sequence ID" value="RGT37400.1"/>
    <property type="molecule type" value="Genomic_DNA"/>
</dbReference>
<keyword evidence="1" id="KW-0812">Transmembrane</keyword>
<sequence>MRIIYNIKKCYFRFSLAIQQMISRPYLNLFPLMVLAGFYRFWIQKSAFYVNAPKLILPLLRGIVEIGGTTLFVIFFILTVYWLGVMTAKRDEYNLALAFTGQDLRNGYPVMMKKSKDRKTGVIIRVFYSQIPMERWRKYKEAIADCMNLHFVKPDFEYGGKNKDNGKLIVMYSKKGRKPLEREVLYDEE</sequence>
<reference evidence="5 6" key="1">
    <citation type="submission" date="2018-08" db="EMBL/GenBank/DDBJ databases">
        <title>A genome reference for cultivated species of the human gut microbiota.</title>
        <authorList>
            <person name="Zou Y."/>
            <person name="Xue W."/>
            <person name="Luo G."/>
        </authorList>
    </citation>
    <scope>NUCLEOTIDE SEQUENCE [LARGE SCALE GENOMIC DNA]</scope>
    <source>
        <strain evidence="3 5">AF19-16AC</strain>
        <strain evidence="2 7">AF27-4BH</strain>
        <strain evidence="4 6">AM21-18</strain>
    </source>
</reference>
<keyword evidence="1" id="KW-0472">Membrane</keyword>
<dbReference type="EMBL" id="QRIS01000034">
    <property type="protein sequence ID" value="RHG79946.1"/>
    <property type="molecule type" value="Genomic_DNA"/>
</dbReference>
<evidence type="ECO:0000313" key="6">
    <source>
        <dbReference type="Proteomes" id="UP000283981"/>
    </source>
</evidence>
<organism evidence="4 6">
    <name type="scientific">Mediterraneibacter gnavus</name>
    <name type="common">Ruminococcus gnavus</name>
    <dbReference type="NCBI Taxonomy" id="33038"/>
    <lineage>
        <taxon>Bacteria</taxon>
        <taxon>Bacillati</taxon>
        <taxon>Bacillota</taxon>
        <taxon>Clostridia</taxon>
        <taxon>Lachnospirales</taxon>
        <taxon>Lachnospiraceae</taxon>
        <taxon>Mediterraneibacter</taxon>
    </lineage>
</organism>
<evidence type="ECO:0000313" key="7">
    <source>
        <dbReference type="Proteomes" id="UP000286137"/>
    </source>
</evidence>
<dbReference type="Proteomes" id="UP000286137">
    <property type="component" value="Unassembled WGS sequence"/>
</dbReference>
<dbReference type="RefSeq" id="WP_118013574.1">
    <property type="nucleotide sequence ID" value="NZ_BAABXJ010000001.1"/>
</dbReference>
<evidence type="ECO:0000256" key="1">
    <source>
        <dbReference type="SAM" id="Phobius"/>
    </source>
</evidence>
<keyword evidence="1" id="KW-1133">Transmembrane helix</keyword>
<proteinExistence type="predicted"/>
<evidence type="ECO:0000313" key="3">
    <source>
        <dbReference type="EMBL" id="RGT37400.1"/>
    </source>
</evidence>
<comment type="caution">
    <text evidence="4">The sequence shown here is derived from an EMBL/GenBank/DDBJ whole genome shotgun (WGS) entry which is preliminary data.</text>
</comment>
<evidence type="ECO:0000313" key="4">
    <source>
        <dbReference type="EMBL" id="RHG79946.1"/>
    </source>
</evidence>
<feature type="transmembrane region" description="Helical" evidence="1">
    <location>
        <begin position="21"/>
        <end position="42"/>
    </location>
</feature>
<dbReference type="EMBL" id="QRTJ01000011">
    <property type="protein sequence ID" value="RGQ68423.1"/>
    <property type="molecule type" value="Genomic_DNA"/>
</dbReference>
<dbReference type="AlphaFoldDB" id="A0A414US62"/>
<feature type="transmembrane region" description="Helical" evidence="1">
    <location>
        <begin position="62"/>
        <end position="83"/>
    </location>
</feature>
<dbReference type="Proteomes" id="UP000283981">
    <property type="component" value="Unassembled WGS sequence"/>
</dbReference>
<accession>A0A414US62</accession>
<dbReference type="Proteomes" id="UP000283834">
    <property type="component" value="Unassembled WGS sequence"/>
</dbReference>
<name>A0A414US62_MEDGN</name>
<evidence type="ECO:0000313" key="2">
    <source>
        <dbReference type="EMBL" id="RGQ68423.1"/>
    </source>
</evidence>
<protein>
    <submittedName>
        <fullName evidence="4">Uncharacterized protein</fullName>
    </submittedName>
</protein>